<accession>A0A559SR44</accession>
<comment type="caution">
    <text evidence="1">The sequence shown here is derived from an EMBL/GenBank/DDBJ whole genome shotgun (WGS) entry which is preliminary data.</text>
</comment>
<evidence type="ECO:0000313" key="1">
    <source>
        <dbReference type="EMBL" id="TVZ64833.1"/>
    </source>
</evidence>
<dbReference type="RefSeq" id="WP_022716372.1">
    <property type="nucleotide sequence ID" value="NZ_ATTQ01000010.1"/>
</dbReference>
<proteinExistence type="predicted"/>
<name>A0A559SR44_9HYPH</name>
<dbReference type="Proteomes" id="UP000319824">
    <property type="component" value="Unassembled WGS sequence"/>
</dbReference>
<dbReference type="AlphaFoldDB" id="A0A559SR44"/>
<dbReference type="NCBIfam" id="NF041551">
    <property type="entry name" value="YlcI_YnfO_N"/>
    <property type="match status" value="1"/>
</dbReference>
<protein>
    <recommendedName>
        <fullName evidence="3">Prevent-host-death protein</fullName>
    </recommendedName>
</protein>
<sequence>MKTASLPSLRFDPELRAAAESVLEVEETLSAFLERAVRRQIDLRKTKMEVIARGLASRDEAGWTAPDHSSEEVLGMIRAKLDAAKAARER</sequence>
<evidence type="ECO:0008006" key="3">
    <source>
        <dbReference type="Google" id="ProtNLM"/>
    </source>
</evidence>
<organism evidence="1 2">
    <name type="scientific">Rhizobium mongolense USDA 1844</name>
    <dbReference type="NCBI Taxonomy" id="1079460"/>
    <lineage>
        <taxon>Bacteria</taxon>
        <taxon>Pseudomonadati</taxon>
        <taxon>Pseudomonadota</taxon>
        <taxon>Alphaproteobacteria</taxon>
        <taxon>Hyphomicrobiales</taxon>
        <taxon>Rhizobiaceae</taxon>
        <taxon>Rhizobium/Agrobacterium group</taxon>
        <taxon>Rhizobium</taxon>
    </lineage>
</organism>
<dbReference type="EMBL" id="VISO01000003">
    <property type="protein sequence ID" value="TVZ64833.1"/>
    <property type="molecule type" value="Genomic_DNA"/>
</dbReference>
<gene>
    <name evidence="1" type="ORF">BCL32_5103</name>
</gene>
<reference evidence="1 2" key="1">
    <citation type="submission" date="2019-06" db="EMBL/GenBank/DDBJ databases">
        <title>Pac Bio to generate improved reference genome sequences for organisms with transposon mutant libraries (support for FEBA project).</title>
        <authorList>
            <person name="Blow M."/>
        </authorList>
    </citation>
    <scope>NUCLEOTIDE SEQUENCE [LARGE SCALE GENOMIC DNA]</scope>
    <source>
        <strain evidence="1 2">USDA 1844</strain>
    </source>
</reference>
<evidence type="ECO:0000313" key="2">
    <source>
        <dbReference type="Proteomes" id="UP000319824"/>
    </source>
</evidence>